<dbReference type="AlphaFoldDB" id="A0A223NZX2"/>
<evidence type="ECO:0000313" key="3">
    <source>
        <dbReference type="Proteomes" id="UP000215002"/>
    </source>
</evidence>
<dbReference type="PANTHER" id="PTHR42815">
    <property type="entry name" value="FAD-BINDING, PUTATIVE (AFU_ORTHOLOGUE AFUA_6G07600)-RELATED"/>
    <property type="match status" value="1"/>
</dbReference>
<dbReference type="Gene3D" id="2.30.110.10">
    <property type="entry name" value="Electron Transport, Fmn-binding Protein, Chain A"/>
    <property type="match status" value="1"/>
</dbReference>
<sequence length="205" mass="23967">MNYPEIAFSDASKSFQERYGSRASYARMEPYKTTDGLTESETDFISHQDNFYLATIGENGFPYIQFRGGPKGFLKVLDDQTLGFIDFGGNKQYISIGNLVTNNKVSLFLLDQAAKARLKIFAEAEVLELKDYPELFDRLNLENYSFKPERIIRLNVKAYDWNCPQHITERYTLEEIRDEFMAQHEYINKLREENAILKQRLKILD</sequence>
<keyword evidence="3" id="KW-1185">Reference proteome</keyword>
<organism evidence="2 3">
    <name type="scientific">Mucilaginibacter xinganensis</name>
    <dbReference type="NCBI Taxonomy" id="1234841"/>
    <lineage>
        <taxon>Bacteria</taxon>
        <taxon>Pseudomonadati</taxon>
        <taxon>Bacteroidota</taxon>
        <taxon>Sphingobacteriia</taxon>
        <taxon>Sphingobacteriales</taxon>
        <taxon>Sphingobacteriaceae</taxon>
        <taxon>Mucilaginibacter</taxon>
    </lineage>
</organism>
<dbReference type="Pfam" id="PF01243">
    <property type="entry name" value="PNPOx_N"/>
    <property type="match status" value="1"/>
</dbReference>
<evidence type="ECO:0000313" key="2">
    <source>
        <dbReference type="EMBL" id="ASU35405.1"/>
    </source>
</evidence>
<protein>
    <submittedName>
        <fullName evidence="2">Pyridoxamine 5'-phosphate oxidase</fullName>
    </submittedName>
</protein>
<dbReference type="InterPro" id="IPR011576">
    <property type="entry name" value="Pyridox_Oxase_N"/>
</dbReference>
<dbReference type="KEGG" id="muc:MuYL_3520"/>
<gene>
    <name evidence="2" type="ORF">MuYL_3520</name>
</gene>
<dbReference type="SUPFAM" id="SSF50475">
    <property type="entry name" value="FMN-binding split barrel"/>
    <property type="match status" value="1"/>
</dbReference>
<dbReference type="InterPro" id="IPR012349">
    <property type="entry name" value="Split_barrel_FMN-bd"/>
</dbReference>
<dbReference type="Proteomes" id="UP000215002">
    <property type="component" value="Chromosome"/>
</dbReference>
<name>A0A223NZX2_9SPHI</name>
<evidence type="ECO:0000259" key="1">
    <source>
        <dbReference type="Pfam" id="PF01243"/>
    </source>
</evidence>
<reference evidence="2 3" key="1">
    <citation type="submission" date="2017-08" db="EMBL/GenBank/DDBJ databases">
        <title>Complete genome sequence of Mucilaginibacter sp. strain BJC16-A31.</title>
        <authorList>
            <consortium name="Henan University of Science and Technology"/>
            <person name="You X."/>
        </authorList>
    </citation>
    <scope>NUCLEOTIDE SEQUENCE [LARGE SCALE GENOMIC DNA]</scope>
    <source>
        <strain evidence="2 3">BJC16-A31</strain>
    </source>
</reference>
<dbReference type="OrthoDB" id="9796486at2"/>
<accession>A0A223NZX2</accession>
<feature type="domain" description="Pyridoxamine 5'-phosphate oxidase N-terminal" evidence="1">
    <location>
        <begin position="39"/>
        <end position="136"/>
    </location>
</feature>
<dbReference type="PANTHER" id="PTHR42815:SF2">
    <property type="entry name" value="FAD-BINDING, PUTATIVE (AFU_ORTHOLOGUE AFUA_6G07600)-RELATED"/>
    <property type="match status" value="1"/>
</dbReference>
<dbReference type="RefSeq" id="WP_094571592.1">
    <property type="nucleotide sequence ID" value="NZ_CP022743.1"/>
</dbReference>
<proteinExistence type="predicted"/>
<dbReference type="EMBL" id="CP022743">
    <property type="protein sequence ID" value="ASU35405.1"/>
    <property type="molecule type" value="Genomic_DNA"/>
</dbReference>